<dbReference type="Gene3D" id="3.40.50.1820">
    <property type="entry name" value="alpha/beta hydrolase"/>
    <property type="match status" value="1"/>
</dbReference>
<dbReference type="OrthoDB" id="6347013at2759"/>
<dbReference type="InterPro" id="IPR029058">
    <property type="entry name" value="AB_hydrolase_fold"/>
</dbReference>
<dbReference type="SUPFAM" id="SSF53474">
    <property type="entry name" value="alpha/beta-Hydrolases"/>
    <property type="match status" value="1"/>
</dbReference>
<dbReference type="InterPro" id="IPR014940">
    <property type="entry name" value="BAAT_C"/>
</dbReference>
<dbReference type="GO" id="GO:0047617">
    <property type="term" value="F:fatty acyl-CoA hydrolase activity"/>
    <property type="evidence" value="ECO:0007669"/>
    <property type="project" value="TreeGrafter"/>
</dbReference>
<accession>A0A4Z2GCJ0</accession>
<dbReference type="Pfam" id="PF08840">
    <property type="entry name" value="BAAT_C"/>
    <property type="match status" value="1"/>
</dbReference>
<proteinExistence type="predicted"/>
<comment type="caution">
    <text evidence="2">The sequence shown here is derived from an EMBL/GenBank/DDBJ whole genome shotgun (WGS) entry which is preliminary data.</text>
</comment>
<evidence type="ECO:0000259" key="1">
    <source>
        <dbReference type="Pfam" id="PF08840"/>
    </source>
</evidence>
<dbReference type="EMBL" id="SRLO01000599">
    <property type="protein sequence ID" value="TNN50970.1"/>
    <property type="molecule type" value="Genomic_DNA"/>
</dbReference>
<dbReference type="PANTHER" id="PTHR10824:SF36">
    <property type="entry name" value="ACYL-COA THIOESTERASE 17-RELATED"/>
    <property type="match status" value="1"/>
</dbReference>
<evidence type="ECO:0000313" key="3">
    <source>
        <dbReference type="Proteomes" id="UP000314294"/>
    </source>
</evidence>
<name>A0A4Z2GCJ0_9TELE</name>
<dbReference type="Proteomes" id="UP000314294">
    <property type="component" value="Unassembled WGS sequence"/>
</dbReference>
<keyword evidence="3" id="KW-1185">Reference proteome</keyword>
<dbReference type="GO" id="GO:0006631">
    <property type="term" value="P:fatty acid metabolic process"/>
    <property type="evidence" value="ECO:0007669"/>
    <property type="project" value="TreeGrafter"/>
</dbReference>
<evidence type="ECO:0000313" key="2">
    <source>
        <dbReference type="EMBL" id="TNN50970.1"/>
    </source>
</evidence>
<protein>
    <submittedName>
        <fullName evidence="2">Bile acid-CoA:amino acid N-acyltransferase</fullName>
    </submittedName>
</protein>
<keyword evidence="2" id="KW-0012">Acyltransferase</keyword>
<gene>
    <name evidence="2" type="primary">Baat</name>
    <name evidence="2" type="ORF">EYF80_038843</name>
</gene>
<keyword evidence="2" id="KW-0808">Transferase</keyword>
<dbReference type="GO" id="GO:0016746">
    <property type="term" value="F:acyltransferase activity"/>
    <property type="evidence" value="ECO:0007669"/>
    <property type="project" value="UniProtKB-KW"/>
</dbReference>
<feature type="domain" description="BAAT/Acyl-CoA thioester hydrolase C-terminal" evidence="1">
    <location>
        <begin position="1"/>
        <end position="99"/>
    </location>
</feature>
<dbReference type="GO" id="GO:0006637">
    <property type="term" value="P:acyl-CoA metabolic process"/>
    <property type="evidence" value="ECO:0007669"/>
    <property type="project" value="TreeGrafter"/>
</dbReference>
<sequence>MLLVNGCDDQNGPTVECAEDMAHMMRAAGKEHLLTRIEYPDAGHLIEPPYSPHVRATKFIKNGTREAVIMLWGGQTKPHADAQEDSWSKILAFLQEHLYSTQNPKAKM</sequence>
<organism evidence="2 3">
    <name type="scientific">Liparis tanakae</name>
    <name type="common">Tanaka's snailfish</name>
    <dbReference type="NCBI Taxonomy" id="230148"/>
    <lineage>
        <taxon>Eukaryota</taxon>
        <taxon>Metazoa</taxon>
        <taxon>Chordata</taxon>
        <taxon>Craniata</taxon>
        <taxon>Vertebrata</taxon>
        <taxon>Euteleostomi</taxon>
        <taxon>Actinopterygii</taxon>
        <taxon>Neopterygii</taxon>
        <taxon>Teleostei</taxon>
        <taxon>Neoteleostei</taxon>
        <taxon>Acanthomorphata</taxon>
        <taxon>Eupercaria</taxon>
        <taxon>Perciformes</taxon>
        <taxon>Cottioidei</taxon>
        <taxon>Cottales</taxon>
        <taxon>Liparidae</taxon>
        <taxon>Liparis</taxon>
    </lineage>
</organism>
<dbReference type="AlphaFoldDB" id="A0A4Z2GCJ0"/>
<reference evidence="2 3" key="1">
    <citation type="submission" date="2019-03" db="EMBL/GenBank/DDBJ databases">
        <title>First draft genome of Liparis tanakae, snailfish: a comprehensive survey of snailfish specific genes.</title>
        <authorList>
            <person name="Kim W."/>
            <person name="Song I."/>
            <person name="Jeong J.-H."/>
            <person name="Kim D."/>
            <person name="Kim S."/>
            <person name="Ryu S."/>
            <person name="Song J.Y."/>
            <person name="Lee S.K."/>
        </authorList>
    </citation>
    <scope>NUCLEOTIDE SEQUENCE [LARGE SCALE GENOMIC DNA]</scope>
    <source>
        <tissue evidence="2">Muscle</tissue>
    </source>
</reference>
<dbReference type="PANTHER" id="PTHR10824">
    <property type="entry name" value="ACYL-COENZYME A THIOESTERASE-RELATED"/>
    <property type="match status" value="1"/>
</dbReference>